<dbReference type="RefSeq" id="WP_060672132.1">
    <property type="nucleotide sequence ID" value="NZ_LIXZ01000005.1"/>
</dbReference>
<evidence type="ECO:0000313" key="9">
    <source>
        <dbReference type="Proteomes" id="UP000050398"/>
    </source>
</evidence>
<comment type="caution">
    <text evidence="8">The sequence shown here is derived from an EMBL/GenBank/DDBJ whole genome shotgun (WGS) entry which is preliminary data.</text>
</comment>
<organism evidence="8 9">
    <name type="scientific">Rossellomorea vietnamensis</name>
    <dbReference type="NCBI Taxonomy" id="218284"/>
    <lineage>
        <taxon>Bacteria</taxon>
        <taxon>Bacillati</taxon>
        <taxon>Bacillota</taxon>
        <taxon>Bacilli</taxon>
        <taxon>Bacillales</taxon>
        <taxon>Bacillaceae</taxon>
        <taxon>Rossellomorea</taxon>
    </lineage>
</organism>
<feature type="coiled-coil region" evidence="5">
    <location>
        <begin position="338"/>
        <end position="365"/>
    </location>
</feature>
<evidence type="ECO:0000259" key="7">
    <source>
        <dbReference type="Pfam" id="PF12698"/>
    </source>
</evidence>
<feature type="transmembrane region" description="Helical" evidence="6">
    <location>
        <begin position="624"/>
        <end position="647"/>
    </location>
</feature>
<evidence type="ECO:0000256" key="5">
    <source>
        <dbReference type="SAM" id="Coils"/>
    </source>
</evidence>
<evidence type="ECO:0000256" key="1">
    <source>
        <dbReference type="ARBA" id="ARBA00004141"/>
    </source>
</evidence>
<dbReference type="InterPro" id="IPR017501">
    <property type="entry name" value="Phage_infect_YhgE_C"/>
</dbReference>
<keyword evidence="4 6" id="KW-0472">Membrane</keyword>
<evidence type="ECO:0000256" key="2">
    <source>
        <dbReference type="ARBA" id="ARBA00022692"/>
    </source>
</evidence>
<dbReference type="EMBL" id="LIXZ01000005">
    <property type="protein sequence ID" value="KPL60162.1"/>
    <property type="molecule type" value="Genomic_DNA"/>
</dbReference>
<proteinExistence type="predicted"/>
<dbReference type="NCBIfam" id="TIGR03062">
    <property type="entry name" value="pip_yhgE_Cterm"/>
    <property type="match status" value="1"/>
</dbReference>
<dbReference type="GO" id="GO:0140359">
    <property type="term" value="F:ABC-type transporter activity"/>
    <property type="evidence" value="ECO:0007669"/>
    <property type="project" value="InterPro"/>
</dbReference>
<gene>
    <name evidence="8" type="ORF">AM506_08915</name>
</gene>
<evidence type="ECO:0000313" key="8">
    <source>
        <dbReference type="EMBL" id="KPL60162.1"/>
    </source>
</evidence>
<feature type="transmembrane region" description="Helical" evidence="6">
    <location>
        <begin position="679"/>
        <end position="700"/>
    </location>
</feature>
<dbReference type="InterPro" id="IPR017500">
    <property type="entry name" value="Phage_infect_YhgE_N"/>
</dbReference>
<sequence length="718" mass="80349">MRNSWRIFTRDIKNVSRNWVAAFLIGGLMLLPSLYAWFNIGASWDPYSKTDQLPVGIVNEDNGAELRDEKLNIGMELVKELKKNNDMNWKFVDRNKAMDRVEYGEYFAVIIIPSDFSKKLATVIDDKPEKATLEYYVNEKINAIAPKITASGAGGIVDKITGSFISTVNGTIFELFNELGIEIQKDLPDIKRFEDYVFTVDRELPGIGAVLNESLSDAESAKRIIQKAQAEIPDVKRVTNQGLDTIDRTTDFLGKAENELNEMAPTIQEDLERVQEMAARVNEFLGQIETSSIDLSGAETINKQAADKLAISIQTIDTVEASLQSLQKNEENPNQEQIEQALYQLEKVKLEMQSIQKEGQKLNDIIATKQQDVNELIKGIQDRASKTDKDMDALIKRYKQTIEPAVLSEVAKAKGTLNEARNILQDIQSTIPEVERILSNTDKNLGKGTEILQNVSSQFTYVKDKISQLAGRIKDIQGETDINEIIELLRNDPNAEKSFFEEPVVLNKNSLFPIQNYGAAMTPFYTVLAIWVGALLLISLLATEVISPHEFTERQIYFGKLLTFLCIGFIQAMIVTVGDIFILGVHIAEPGLFIVFGLFISIVFMIVVYTLVSVFGNIGKAMAIVLLVLQIAGAGGTYPVPLLPSFFQTIHPFLPFSYAIDLMREAVGGIVLERVYRDMLILTLFGVFALLFGTFFKGPLSKRTKAFMKKSKESGLFH</sequence>
<dbReference type="NCBIfam" id="TIGR03061">
    <property type="entry name" value="pip_yhgE_Nterm"/>
    <property type="match status" value="1"/>
</dbReference>
<evidence type="ECO:0000256" key="6">
    <source>
        <dbReference type="SAM" id="Phobius"/>
    </source>
</evidence>
<dbReference type="GO" id="GO:0016020">
    <property type="term" value="C:membrane"/>
    <property type="evidence" value="ECO:0007669"/>
    <property type="project" value="UniProtKB-SubCell"/>
</dbReference>
<dbReference type="OrthoDB" id="9811483at2"/>
<protein>
    <submittedName>
        <fullName evidence="8">Phage infection protein</fullName>
    </submittedName>
</protein>
<dbReference type="Pfam" id="PF12698">
    <property type="entry name" value="ABC2_membrane_3"/>
    <property type="match status" value="2"/>
</dbReference>
<keyword evidence="2 6" id="KW-0812">Transmembrane</keyword>
<feature type="transmembrane region" description="Helical" evidence="6">
    <location>
        <begin position="591"/>
        <end position="612"/>
    </location>
</feature>
<dbReference type="AlphaFoldDB" id="A0A0N8GH31"/>
<dbReference type="PANTHER" id="PTHR43077:SF10">
    <property type="entry name" value="TRANSPORT PERMEASE PROTEIN"/>
    <property type="match status" value="1"/>
</dbReference>
<feature type="domain" description="ABC-2 type transporter transmembrane" evidence="7">
    <location>
        <begin position="457"/>
        <end position="693"/>
    </location>
</feature>
<feature type="domain" description="ABC-2 type transporter transmembrane" evidence="7">
    <location>
        <begin position="30"/>
        <end position="151"/>
    </location>
</feature>
<keyword evidence="3 6" id="KW-1133">Transmembrane helix</keyword>
<feature type="transmembrane region" description="Helical" evidence="6">
    <location>
        <begin position="561"/>
        <end position="585"/>
    </location>
</feature>
<name>A0A0N8GH31_9BACI</name>
<dbReference type="InterPro" id="IPR013525">
    <property type="entry name" value="ABC2_TM"/>
</dbReference>
<comment type="subcellular location">
    <subcellularLocation>
        <location evidence="1">Membrane</location>
        <topology evidence="1">Multi-pass membrane protein</topology>
    </subcellularLocation>
</comment>
<dbReference type="PATRIC" id="fig|218284.4.peg.3424"/>
<feature type="transmembrane region" description="Helical" evidence="6">
    <location>
        <begin position="517"/>
        <end position="541"/>
    </location>
</feature>
<dbReference type="Gene3D" id="3.40.1710.10">
    <property type="entry name" value="abc type-2 transporter like domain"/>
    <property type="match status" value="1"/>
</dbReference>
<evidence type="ECO:0000256" key="3">
    <source>
        <dbReference type="ARBA" id="ARBA00022989"/>
    </source>
</evidence>
<accession>A0A0N8GH31</accession>
<keyword evidence="5" id="KW-0175">Coiled coil</keyword>
<reference evidence="8 9" key="1">
    <citation type="submission" date="2015-08" db="EMBL/GenBank/DDBJ databases">
        <title>Draft Genome Sequence of Bacillus vietnamensis UCD-SED5.</title>
        <authorList>
            <person name="Lee R.D."/>
            <person name="Jospin G."/>
            <person name="Lang J.M."/>
            <person name="Coil D.A."/>
            <person name="Eisen J.A."/>
        </authorList>
    </citation>
    <scope>NUCLEOTIDE SEQUENCE [LARGE SCALE GENOMIC DNA]</scope>
    <source>
        <strain evidence="8 9">UCD-SED5</strain>
    </source>
</reference>
<dbReference type="InterPro" id="IPR051328">
    <property type="entry name" value="T7SS_ABC-Transporter"/>
</dbReference>
<evidence type="ECO:0000256" key="4">
    <source>
        <dbReference type="ARBA" id="ARBA00023136"/>
    </source>
</evidence>
<dbReference type="Proteomes" id="UP000050398">
    <property type="component" value="Unassembled WGS sequence"/>
</dbReference>
<dbReference type="PANTHER" id="PTHR43077">
    <property type="entry name" value="TRANSPORT PERMEASE YVFS-RELATED"/>
    <property type="match status" value="1"/>
</dbReference>